<dbReference type="EMBL" id="SMKU01000001">
    <property type="protein sequence ID" value="TDD98109.1"/>
    <property type="molecule type" value="Genomic_DNA"/>
</dbReference>
<feature type="signal peptide" evidence="1">
    <location>
        <begin position="1"/>
        <end position="27"/>
    </location>
</feature>
<reference evidence="2 3" key="1">
    <citation type="submission" date="2019-03" db="EMBL/GenBank/DDBJ databases">
        <title>Draft genome sequences of novel Actinobacteria.</title>
        <authorList>
            <person name="Sahin N."/>
            <person name="Ay H."/>
            <person name="Saygin H."/>
        </authorList>
    </citation>
    <scope>NUCLEOTIDE SEQUENCE [LARGE SCALE GENOMIC DNA]</scope>
    <source>
        <strain evidence="2 3">H3C3</strain>
    </source>
</reference>
<dbReference type="Pfam" id="PF14273">
    <property type="entry name" value="DUF4360"/>
    <property type="match status" value="1"/>
</dbReference>
<proteinExistence type="predicted"/>
<keyword evidence="1" id="KW-0732">Signal</keyword>
<sequence length="219" mass="23215">MRKRVTAAAACLSALALSAGTIPAASAATPSDPPPAGSITIRVLTVNGSGCPAGTAAVSTARDNTAFTVTYSNYVAQAGGESNPTDSRKNCQISLGVYVPQGFTYAIASADYRGYAHLADGASGLERATYYHQGMVQSPPLSHTIRGKFSDNWQFTDSTPVTELIWKPCGETRNFNINTELGVDKGNSKPEETSFMAFDSADGGVRSIYHFEWKKCLGR</sequence>
<dbReference type="PANTHER" id="PTHR38847:SF1">
    <property type="entry name" value="PSEUDOURIDINE SYNTHASE RSUA_RLUA-LIKE DOMAIN-CONTAINING PROTEIN"/>
    <property type="match status" value="1"/>
</dbReference>
<dbReference type="RefSeq" id="WP_131888630.1">
    <property type="nucleotide sequence ID" value="NZ_SMKU01000001.1"/>
</dbReference>
<dbReference type="PANTHER" id="PTHR38847">
    <property type="match status" value="1"/>
</dbReference>
<evidence type="ECO:0000313" key="2">
    <source>
        <dbReference type="EMBL" id="TDD98109.1"/>
    </source>
</evidence>
<dbReference type="OrthoDB" id="3432025at2"/>
<accession>A0A4R5CGC9</accession>
<evidence type="ECO:0000313" key="3">
    <source>
        <dbReference type="Proteomes" id="UP000294513"/>
    </source>
</evidence>
<protein>
    <submittedName>
        <fullName evidence="2">DUF4360 domain-containing protein</fullName>
    </submittedName>
</protein>
<dbReference type="Proteomes" id="UP000294513">
    <property type="component" value="Unassembled WGS sequence"/>
</dbReference>
<dbReference type="InterPro" id="IPR025649">
    <property type="entry name" value="DUF4360"/>
</dbReference>
<name>A0A4R5CGC9_9ACTN</name>
<feature type="chain" id="PRO_5020995502" evidence="1">
    <location>
        <begin position="28"/>
        <end position="219"/>
    </location>
</feature>
<comment type="caution">
    <text evidence="2">The sequence shown here is derived from an EMBL/GenBank/DDBJ whole genome shotgun (WGS) entry which is preliminary data.</text>
</comment>
<gene>
    <name evidence="2" type="ORF">E1298_00120</name>
</gene>
<evidence type="ECO:0000256" key="1">
    <source>
        <dbReference type="SAM" id="SignalP"/>
    </source>
</evidence>
<organism evidence="2 3">
    <name type="scientific">Actinomadura rubrisoli</name>
    <dbReference type="NCBI Taxonomy" id="2530368"/>
    <lineage>
        <taxon>Bacteria</taxon>
        <taxon>Bacillati</taxon>
        <taxon>Actinomycetota</taxon>
        <taxon>Actinomycetes</taxon>
        <taxon>Streptosporangiales</taxon>
        <taxon>Thermomonosporaceae</taxon>
        <taxon>Actinomadura</taxon>
    </lineage>
</organism>
<keyword evidence="3" id="KW-1185">Reference proteome</keyword>
<dbReference type="AlphaFoldDB" id="A0A4R5CGC9"/>